<accession>A0A3B0PW20</accession>
<dbReference type="Pfam" id="PF01926">
    <property type="entry name" value="MMR_HSR1"/>
    <property type="match status" value="1"/>
</dbReference>
<dbReference type="GO" id="GO:0005525">
    <property type="term" value="F:GTP binding"/>
    <property type="evidence" value="ECO:0007669"/>
    <property type="project" value="InterPro"/>
</dbReference>
<dbReference type="EMBL" id="LS991953">
    <property type="protein sequence ID" value="SYV93651.1"/>
    <property type="molecule type" value="Genomic_DNA"/>
</dbReference>
<name>A0A3B0PW20_MYCSY</name>
<evidence type="ECO:0000259" key="1">
    <source>
        <dbReference type="Pfam" id="PF01926"/>
    </source>
</evidence>
<dbReference type="Proteomes" id="UP000259328">
    <property type="component" value="Chromosome"/>
</dbReference>
<gene>
    <name evidence="2" type="primary">rbgA_2</name>
    <name evidence="2" type="ORF">NCTC10124_01406</name>
</gene>
<organism evidence="2 3">
    <name type="scientific">Mycoplasmopsis synoviae</name>
    <name type="common">Mycoplasma synoviae</name>
    <dbReference type="NCBI Taxonomy" id="2109"/>
    <lineage>
        <taxon>Bacteria</taxon>
        <taxon>Bacillati</taxon>
        <taxon>Mycoplasmatota</taxon>
        <taxon>Mycoplasmoidales</taxon>
        <taxon>Metamycoplasmataceae</taxon>
        <taxon>Mycoplasmopsis</taxon>
    </lineage>
</organism>
<dbReference type="Gene3D" id="3.40.50.300">
    <property type="entry name" value="P-loop containing nucleotide triphosphate hydrolases"/>
    <property type="match status" value="1"/>
</dbReference>
<dbReference type="InterPro" id="IPR006073">
    <property type="entry name" value="GTP-bd"/>
</dbReference>
<dbReference type="InterPro" id="IPR027417">
    <property type="entry name" value="P-loop_NTPase"/>
</dbReference>
<protein>
    <submittedName>
        <fullName evidence="2">GTPase</fullName>
    </submittedName>
</protein>
<feature type="domain" description="G" evidence="1">
    <location>
        <begin position="9"/>
        <end position="43"/>
    </location>
</feature>
<evidence type="ECO:0000313" key="3">
    <source>
        <dbReference type="Proteomes" id="UP000259328"/>
    </source>
</evidence>
<dbReference type="SUPFAM" id="SSF52540">
    <property type="entry name" value="P-loop containing nucleoside triphosphate hydrolases"/>
    <property type="match status" value="1"/>
</dbReference>
<proteinExistence type="predicted"/>
<evidence type="ECO:0000313" key="2">
    <source>
        <dbReference type="EMBL" id="SYV93651.1"/>
    </source>
</evidence>
<reference evidence="3" key="1">
    <citation type="submission" date="2018-06" db="EMBL/GenBank/DDBJ databases">
        <authorList>
            <consortium name="Pathogen Informatics"/>
        </authorList>
    </citation>
    <scope>NUCLEOTIDE SEQUENCE [LARGE SCALE GENOMIC DNA]</scope>
    <source>
        <strain evidence="3">NCTC10124</strain>
    </source>
</reference>
<dbReference type="AlphaFoldDB" id="A0A3B0PW20"/>
<sequence length="45" mass="4891">MLQTRIKAFVVGIPNSGKSTLINFLSSKNSLKVANMPGVTKANKW</sequence>
<feature type="non-terminal residue" evidence="2">
    <location>
        <position position="45"/>
    </location>
</feature>